<dbReference type="Proteomes" id="UP001629744">
    <property type="component" value="Unassembled WGS sequence"/>
</dbReference>
<sequence>MGIGDKAKNKAQDVGGKAKEAAGKATGDEDLKNEGKGDQVKSAAKDVGEKVKDAASTTKDKLTGK</sequence>
<dbReference type="Gene3D" id="1.10.1470.10">
    <property type="entry name" value="YjbJ"/>
    <property type="match status" value="1"/>
</dbReference>
<proteinExistence type="inferred from homology"/>
<feature type="domain" description="CsbD-like" evidence="3">
    <location>
        <begin position="5"/>
        <end position="56"/>
    </location>
</feature>
<evidence type="ECO:0000259" key="3">
    <source>
        <dbReference type="Pfam" id="PF05532"/>
    </source>
</evidence>
<comment type="caution">
    <text evidence="4">The sequence shown here is derived from an EMBL/GenBank/DDBJ whole genome shotgun (WGS) entry which is preliminary data.</text>
</comment>
<accession>A0ABW9FZK2</accession>
<keyword evidence="5" id="KW-1185">Reference proteome</keyword>
<gene>
    <name evidence="4" type="ORF">ABEU19_004604</name>
</gene>
<protein>
    <submittedName>
        <fullName evidence="4">CsbD family protein</fullName>
    </submittedName>
</protein>
<evidence type="ECO:0000256" key="2">
    <source>
        <dbReference type="SAM" id="MobiDB-lite"/>
    </source>
</evidence>
<name>A0ABW9FZK2_9NOCA</name>
<reference evidence="4 5" key="1">
    <citation type="submission" date="2023-11" db="EMBL/GenBank/DDBJ databases">
        <authorList>
            <person name="Val-Calvo J."/>
            <person name="Scortti M."/>
            <person name="Vazquez-Boland J."/>
        </authorList>
    </citation>
    <scope>NUCLEOTIDE SEQUENCE [LARGE SCALE GENOMIC DNA]</scope>
    <source>
        <strain evidence="4 5">DSM 46662</strain>
    </source>
</reference>
<dbReference type="InterPro" id="IPR008462">
    <property type="entry name" value="CsbD"/>
</dbReference>
<dbReference type="RefSeq" id="WP_348610772.1">
    <property type="nucleotide sequence ID" value="NZ_CP157276.1"/>
</dbReference>
<organism evidence="4 5">
    <name type="scientific">Prescottella soli</name>
    <dbReference type="NCBI Taxonomy" id="1543852"/>
    <lineage>
        <taxon>Bacteria</taxon>
        <taxon>Bacillati</taxon>
        <taxon>Actinomycetota</taxon>
        <taxon>Actinomycetes</taxon>
        <taxon>Mycobacteriales</taxon>
        <taxon>Nocardiaceae</taxon>
        <taxon>Prescottella</taxon>
    </lineage>
</organism>
<evidence type="ECO:0000313" key="4">
    <source>
        <dbReference type="EMBL" id="MFM1731056.1"/>
    </source>
</evidence>
<comment type="similarity">
    <text evidence="1">Belongs to the UPF0337 (CsbD) family.</text>
</comment>
<dbReference type="InterPro" id="IPR036629">
    <property type="entry name" value="YjbJ_sf"/>
</dbReference>
<feature type="region of interest" description="Disordered" evidence="2">
    <location>
        <begin position="1"/>
        <end position="65"/>
    </location>
</feature>
<dbReference type="Pfam" id="PF05532">
    <property type="entry name" value="CsbD"/>
    <property type="match status" value="1"/>
</dbReference>
<dbReference type="SUPFAM" id="SSF69047">
    <property type="entry name" value="Hypothetical protein YjbJ"/>
    <property type="match status" value="1"/>
</dbReference>
<evidence type="ECO:0000313" key="5">
    <source>
        <dbReference type="Proteomes" id="UP001629744"/>
    </source>
</evidence>
<evidence type="ECO:0000256" key="1">
    <source>
        <dbReference type="ARBA" id="ARBA00009129"/>
    </source>
</evidence>
<dbReference type="EMBL" id="JBDLNU010000006">
    <property type="protein sequence ID" value="MFM1731056.1"/>
    <property type="molecule type" value="Genomic_DNA"/>
</dbReference>